<dbReference type="InterPro" id="IPR014710">
    <property type="entry name" value="RmlC-like_jellyroll"/>
</dbReference>
<dbReference type="Gene3D" id="2.60.120.10">
    <property type="entry name" value="Jelly Rolls"/>
    <property type="match status" value="1"/>
</dbReference>
<dbReference type="EMBL" id="CP159373">
    <property type="protein sequence ID" value="XCN72024.1"/>
    <property type="molecule type" value="Genomic_DNA"/>
</dbReference>
<reference evidence="2" key="2">
    <citation type="submission" date="2024-06" db="EMBL/GenBank/DDBJ databases">
        <authorList>
            <person name="Plum-Jensen L.E."/>
            <person name="Schramm A."/>
            <person name="Marshall I.P.G."/>
        </authorList>
    </citation>
    <scope>NUCLEOTIDE SEQUENCE</scope>
    <source>
        <strain evidence="2">Rat1</strain>
    </source>
</reference>
<dbReference type="Pfam" id="PF07883">
    <property type="entry name" value="Cupin_2"/>
    <property type="match status" value="1"/>
</dbReference>
<gene>
    <name evidence="2" type="ORF">Q3M24_17170</name>
</gene>
<sequence length="111" mass="12878">MQNIFSSLPVDLKNEQFDELLQAKNIRIERIVSKGHSSPETGWYDQEEHEWVLVLEGAGTLLFAEDNQQVTLRKGDYLHIPAHTKHKVIWTEPEELTVWLAVHYSVEDIPT</sequence>
<accession>A0AAU8LSL0</accession>
<evidence type="ECO:0000313" key="2">
    <source>
        <dbReference type="EMBL" id="XCN72024.1"/>
    </source>
</evidence>
<dbReference type="CDD" id="cd06981">
    <property type="entry name" value="cupin_reut_a1446"/>
    <property type="match status" value="1"/>
</dbReference>
<dbReference type="KEGG" id="eaj:Q3M24_17170"/>
<evidence type="ECO:0000259" key="1">
    <source>
        <dbReference type="Pfam" id="PF07883"/>
    </source>
</evidence>
<proteinExistence type="predicted"/>
<protein>
    <submittedName>
        <fullName evidence="2">Cupin domain-containing protein</fullName>
    </submittedName>
</protein>
<feature type="domain" description="Cupin type-2" evidence="1">
    <location>
        <begin position="43"/>
        <end position="102"/>
    </location>
</feature>
<organism evidence="2">
    <name type="scientific">Candidatus Electrothrix aestuarii</name>
    <dbReference type="NCBI Taxonomy" id="3062594"/>
    <lineage>
        <taxon>Bacteria</taxon>
        <taxon>Pseudomonadati</taxon>
        <taxon>Thermodesulfobacteriota</taxon>
        <taxon>Desulfobulbia</taxon>
        <taxon>Desulfobulbales</taxon>
        <taxon>Desulfobulbaceae</taxon>
        <taxon>Candidatus Electrothrix</taxon>
    </lineage>
</organism>
<dbReference type="InterPro" id="IPR011051">
    <property type="entry name" value="RmlC_Cupin_sf"/>
</dbReference>
<dbReference type="AlphaFoldDB" id="A0AAU8LSL0"/>
<name>A0AAU8LSL0_9BACT</name>
<dbReference type="SUPFAM" id="SSF51182">
    <property type="entry name" value="RmlC-like cupins"/>
    <property type="match status" value="1"/>
</dbReference>
<dbReference type="InterPro" id="IPR013096">
    <property type="entry name" value="Cupin_2"/>
</dbReference>
<reference evidence="2" key="1">
    <citation type="journal article" date="2024" name="Syst. Appl. Microbiol.">
        <title>First single-strain enrichments of Electrothrix cable bacteria, description of E. aestuarii sp. nov. and E. rattekaaiensis sp. nov., and proposal of a cable bacteria taxonomy following the rules of the SeqCode.</title>
        <authorList>
            <person name="Plum-Jensen L.E."/>
            <person name="Schramm A."/>
            <person name="Marshall I.P.G."/>
        </authorList>
    </citation>
    <scope>NUCLEOTIDE SEQUENCE</scope>
    <source>
        <strain evidence="2">Rat1</strain>
    </source>
</reference>